<sequence length="250" mass="28305">MENHEISSVHELRTVVWGSDSSTNLLFTVAEDVPLKDARQLFEAVSTTSGYGQLANLLLLRGKDNARSLVQKKLRQLRRWVAHVDKQLVKFEDAIEGFDAMIDAGGPGIPNNFEPMRLDGPDPFLDIDQIGEHESVRQHIRQINDTYLQASPASPHSEEGEKTGPTEDEVREEDDLRAFALFNLKYLRIKRDCLLVLRTRIQEGVANLEQYKSDRTVLGCGTGRSYVRFFDIPIYPGDKVRESDSDDSDD</sequence>
<dbReference type="EnsemblPlants" id="OPUNC04G27050.1">
    <property type="protein sequence ID" value="OPUNC04G27050.1"/>
    <property type="gene ID" value="OPUNC04G27050"/>
</dbReference>
<dbReference type="Gramene" id="OPUNC04G27050.1">
    <property type="protein sequence ID" value="OPUNC04G27050.1"/>
    <property type="gene ID" value="OPUNC04G27050"/>
</dbReference>
<keyword evidence="3" id="KW-1185">Reference proteome</keyword>
<reference evidence="2" key="2">
    <citation type="submission" date="2018-05" db="EMBL/GenBank/DDBJ databases">
        <title>OpunRS2 (Oryza punctata Reference Sequence Version 2).</title>
        <authorList>
            <person name="Zhang J."/>
            <person name="Kudrna D."/>
            <person name="Lee S."/>
            <person name="Talag J."/>
            <person name="Welchert J."/>
            <person name="Wing R.A."/>
        </authorList>
    </citation>
    <scope>NUCLEOTIDE SEQUENCE [LARGE SCALE GENOMIC DNA]</scope>
</reference>
<protein>
    <submittedName>
        <fullName evidence="2">Uncharacterized protein</fullName>
    </submittedName>
</protein>
<reference evidence="2" key="1">
    <citation type="submission" date="2015-04" db="UniProtKB">
        <authorList>
            <consortium name="EnsemblPlants"/>
        </authorList>
    </citation>
    <scope>IDENTIFICATION</scope>
</reference>
<dbReference type="AlphaFoldDB" id="A0A0E0KWS0"/>
<evidence type="ECO:0000313" key="3">
    <source>
        <dbReference type="Proteomes" id="UP000026962"/>
    </source>
</evidence>
<accession>A0A0E0KWS0</accession>
<organism evidence="2">
    <name type="scientific">Oryza punctata</name>
    <name type="common">Red rice</name>
    <dbReference type="NCBI Taxonomy" id="4537"/>
    <lineage>
        <taxon>Eukaryota</taxon>
        <taxon>Viridiplantae</taxon>
        <taxon>Streptophyta</taxon>
        <taxon>Embryophyta</taxon>
        <taxon>Tracheophyta</taxon>
        <taxon>Spermatophyta</taxon>
        <taxon>Magnoliopsida</taxon>
        <taxon>Liliopsida</taxon>
        <taxon>Poales</taxon>
        <taxon>Poaceae</taxon>
        <taxon>BOP clade</taxon>
        <taxon>Oryzoideae</taxon>
        <taxon>Oryzeae</taxon>
        <taxon>Oryzinae</taxon>
        <taxon>Oryza</taxon>
    </lineage>
</organism>
<feature type="region of interest" description="Disordered" evidence="1">
    <location>
        <begin position="149"/>
        <end position="171"/>
    </location>
</feature>
<feature type="compositionally biased region" description="Basic and acidic residues" evidence="1">
    <location>
        <begin position="156"/>
        <end position="165"/>
    </location>
</feature>
<proteinExistence type="predicted"/>
<evidence type="ECO:0000256" key="1">
    <source>
        <dbReference type="SAM" id="MobiDB-lite"/>
    </source>
</evidence>
<dbReference type="HOGENOM" id="CLU_1112816_0_0_1"/>
<dbReference type="Proteomes" id="UP000026962">
    <property type="component" value="Chromosome 4"/>
</dbReference>
<evidence type="ECO:0000313" key="2">
    <source>
        <dbReference type="EnsemblPlants" id="OPUNC04G27050.1"/>
    </source>
</evidence>
<name>A0A0E0KWS0_ORYPU</name>